<feature type="transmembrane region" description="Helical" evidence="8">
    <location>
        <begin position="59"/>
        <end position="80"/>
    </location>
</feature>
<feature type="transmembrane region" description="Helical" evidence="8">
    <location>
        <begin position="149"/>
        <end position="166"/>
    </location>
</feature>
<comment type="similarity">
    <text evidence="2 7">Belongs to the CDS family.</text>
</comment>
<keyword evidence="4 7" id="KW-0812">Transmembrane</keyword>
<keyword evidence="7" id="KW-0548">Nucleotidyltransferase</keyword>
<evidence type="ECO:0000256" key="2">
    <source>
        <dbReference type="ARBA" id="ARBA00010185"/>
    </source>
</evidence>
<dbReference type="GO" id="GO:0005886">
    <property type="term" value="C:plasma membrane"/>
    <property type="evidence" value="ECO:0007669"/>
    <property type="project" value="TreeGrafter"/>
</dbReference>
<proteinExistence type="inferred from homology"/>
<dbReference type="Proteomes" id="UP000604046">
    <property type="component" value="Unassembled WGS sequence"/>
</dbReference>
<dbReference type="EC" id="2.7.7.41" evidence="7"/>
<comment type="caution">
    <text evidence="9">The sequence shown here is derived from an EMBL/GenBank/DDBJ whole genome shotgun (WGS) entry which is preliminary data.</text>
</comment>
<sequence length="211" mass="23652">MPTEFQKRAGVFVGLVTCLLLPMWRSELYCYTVLCCFILGGTLEYWTAVYSRVSSLQDWAVYLILFMVWVLPTMAALHIYGGVIGHTRLVECLIIQLVVGDSAQLIVGRSIGRHHVCVKLSPKKTLEGYVGGFVLTFMYGALVHGWSPLNISVVYVFGCIGDLYFSGIKRRLGIKDYSRILSSHGGLLDRIDSFMFAANALVWKAFFFSPE</sequence>
<feature type="transmembrane region" description="Helical" evidence="8">
    <location>
        <begin position="126"/>
        <end position="143"/>
    </location>
</feature>
<comment type="catalytic activity">
    <reaction evidence="7">
        <text>a 1,2-diacyl-sn-glycero-3-phosphate + CTP + H(+) = a CDP-1,2-diacyl-sn-glycerol + diphosphate</text>
        <dbReference type="Rhea" id="RHEA:16229"/>
        <dbReference type="ChEBI" id="CHEBI:15378"/>
        <dbReference type="ChEBI" id="CHEBI:33019"/>
        <dbReference type="ChEBI" id="CHEBI:37563"/>
        <dbReference type="ChEBI" id="CHEBI:58332"/>
        <dbReference type="ChEBI" id="CHEBI:58608"/>
        <dbReference type="EC" id="2.7.7.41"/>
    </reaction>
</comment>
<evidence type="ECO:0000256" key="5">
    <source>
        <dbReference type="ARBA" id="ARBA00022989"/>
    </source>
</evidence>
<evidence type="ECO:0000313" key="10">
    <source>
        <dbReference type="Proteomes" id="UP000604046"/>
    </source>
</evidence>
<comment type="pathway">
    <text evidence="7">Phospholipid metabolism; CDP-diacylglycerol biosynthesis; CDP-diacylglycerol from sn-glycerol 3-phosphate: step 3/3.</text>
</comment>
<organism evidence="9 10">
    <name type="scientific">Symbiodinium natans</name>
    <dbReference type="NCBI Taxonomy" id="878477"/>
    <lineage>
        <taxon>Eukaryota</taxon>
        <taxon>Sar</taxon>
        <taxon>Alveolata</taxon>
        <taxon>Dinophyceae</taxon>
        <taxon>Suessiales</taxon>
        <taxon>Symbiodiniaceae</taxon>
        <taxon>Symbiodinium</taxon>
    </lineage>
</organism>
<dbReference type="Pfam" id="PF01148">
    <property type="entry name" value="CTP_transf_1"/>
    <property type="match status" value="1"/>
</dbReference>
<dbReference type="UniPathway" id="UPA00557">
    <property type="reaction ID" value="UER00614"/>
</dbReference>
<keyword evidence="5 8" id="KW-1133">Transmembrane helix</keyword>
<accession>A0A812I6G8</accession>
<comment type="subcellular location">
    <subcellularLocation>
        <location evidence="1">Membrane</location>
        <topology evidence="1">Multi-pass membrane protein</topology>
    </subcellularLocation>
</comment>
<protein>
    <recommendedName>
        <fullName evidence="7">Phosphatidate cytidylyltransferase</fullName>
        <ecNumber evidence="7">2.7.7.41</ecNumber>
    </recommendedName>
</protein>
<evidence type="ECO:0000256" key="4">
    <source>
        <dbReference type="ARBA" id="ARBA00022692"/>
    </source>
</evidence>
<dbReference type="AlphaFoldDB" id="A0A812I6G8"/>
<name>A0A812I6G8_9DINO</name>
<keyword evidence="3 7" id="KW-0808">Transferase</keyword>
<dbReference type="GO" id="GO:0016024">
    <property type="term" value="P:CDP-diacylglycerol biosynthetic process"/>
    <property type="evidence" value="ECO:0007669"/>
    <property type="project" value="UniProtKB-UniPathway"/>
</dbReference>
<evidence type="ECO:0000256" key="3">
    <source>
        <dbReference type="ARBA" id="ARBA00022679"/>
    </source>
</evidence>
<gene>
    <name evidence="9" type="primary">cdsA</name>
    <name evidence="9" type="ORF">SNAT2548_LOCUS3145</name>
</gene>
<reference evidence="9" key="1">
    <citation type="submission" date="2021-02" db="EMBL/GenBank/DDBJ databases">
        <authorList>
            <person name="Dougan E. K."/>
            <person name="Rhodes N."/>
            <person name="Thang M."/>
            <person name="Chan C."/>
        </authorList>
    </citation>
    <scope>NUCLEOTIDE SEQUENCE</scope>
</reference>
<dbReference type="PROSITE" id="PS01315">
    <property type="entry name" value="CDS"/>
    <property type="match status" value="1"/>
</dbReference>
<dbReference type="PANTHER" id="PTHR43535">
    <property type="entry name" value="PHOSPHATIDATE CYTIDYLYLTRANSFERASE"/>
    <property type="match status" value="1"/>
</dbReference>
<evidence type="ECO:0000313" key="9">
    <source>
        <dbReference type="EMBL" id="CAE7024966.1"/>
    </source>
</evidence>
<dbReference type="InterPro" id="IPR000374">
    <property type="entry name" value="PC_trans"/>
</dbReference>
<evidence type="ECO:0000256" key="1">
    <source>
        <dbReference type="ARBA" id="ARBA00004141"/>
    </source>
</evidence>
<keyword evidence="6 8" id="KW-0472">Membrane</keyword>
<keyword evidence="10" id="KW-1185">Reference proteome</keyword>
<dbReference type="PANTHER" id="PTHR43535:SF1">
    <property type="entry name" value="PHOSPHATIDATE CYTIDYLYLTRANSFERASE"/>
    <property type="match status" value="1"/>
</dbReference>
<evidence type="ECO:0000256" key="8">
    <source>
        <dbReference type="SAM" id="Phobius"/>
    </source>
</evidence>
<dbReference type="EMBL" id="CAJNDS010000191">
    <property type="protein sequence ID" value="CAE7024966.1"/>
    <property type="molecule type" value="Genomic_DNA"/>
</dbReference>
<dbReference type="GO" id="GO:0004605">
    <property type="term" value="F:phosphatidate cytidylyltransferase activity"/>
    <property type="evidence" value="ECO:0007669"/>
    <property type="project" value="UniProtKB-EC"/>
</dbReference>
<feature type="transmembrane region" description="Helical" evidence="8">
    <location>
        <begin position="28"/>
        <end position="47"/>
    </location>
</feature>
<evidence type="ECO:0000256" key="7">
    <source>
        <dbReference type="RuleBase" id="RU003938"/>
    </source>
</evidence>
<evidence type="ECO:0000256" key="6">
    <source>
        <dbReference type="ARBA" id="ARBA00023136"/>
    </source>
</evidence>
<dbReference type="OrthoDB" id="10260889at2759"/>